<protein>
    <submittedName>
        <fullName evidence="1">Uncharacterized protein</fullName>
    </submittedName>
</protein>
<sequence>MTWIAPLFALLGVLLGVGASAMNDQRRWQREERARTREQRVALYTEYLSALENTGQALLTVLRTTSAHERPAAAQTAFTAHGLGAVRHRIHVLAPAPVSDAADAVFRALRDSRRYVETADSRDEPALGSLKAEIGELRDRLKAVMRHDIATTR</sequence>
<evidence type="ECO:0000313" key="1">
    <source>
        <dbReference type="EMBL" id="QIT43011.1"/>
    </source>
</evidence>
<proteinExistence type="predicted"/>
<dbReference type="EMBL" id="CP050692">
    <property type="protein sequence ID" value="QIT43011.1"/>
    <property type="molecule type" value="Genomic_DNA"/>
</dbReference>
<organism evidence="1 2">
    <name type="scientific">Streptomyces antibioticus</name>
    <dbReference type="NCBI Taxonomy" id="1890"/>
    <lineage>
        <taxon>Bacteria</taxon>
        <taxon>Bacillati</taxon>
        <taxon>Actinomycetota</taxon>
        <taxon>Actinomycetes</taxon>
        <taxon>Kitasatosporales</taxon>
        <taxon>Streptomycetaceae</taxon>
        <taxon>Streptomyces</taxon>
    </lineage>
</organism>
<dbReference type="AlphaFoldDB" id="A0AAE7CJ00"/>
<accession>A0AAE7CJ00</accession>
<evidence type="ECO:0000313" key="2">
    <source>
        <dbReference type="Proteomes" id="UP000502504"/>
    </source>
</evidence>
<name>A0AAE7CJ00_STRAT</name>
<gene>
    <name evidence="1" type="ORF">HCX60_05290</name>
</gene>
<reference evidence="1 2" key="1">
    <citation type="submission" date="2020-03" db="EMBL/GenBank/DDBJ databases">
        <title>Is there a link between lipid content and antibiotic production in Streptomyces?</title>
        <authorList>
            <person name="David M."/>
            <person name="Lejeune C."/>
            <person name="Abreu S."/>
            <person name="Thibessard A."/>
            <person name="Leblond P."/>
            <person name="Chaminade P."/>
            <person name="Virolle M.-J."/>
        </authorList>
    </citation>
    <scope>NUCLEOTIDE SEQUENCE [LARGE SCALE GENOMIC DNA]</scope>
    <source>
        <strain evidence="1 2">DSM 41481</strain>
    </source>
</reference>
<dbReference type="RefSeq" id="WP_078632624.1">
    <property type="nucleotide sequence ID" value="NZ_CM007717.1"/>
</dbReference>
<dbReference type="Proteomes" id="UP000502504">
    <property type="component" value="Chromosome"/>
</dbReference>